<dbReference type="OrthoDB" id="48509at2759"/>
<feature type="compositionally biased region" description="Polar residues" evidence="1">
    <location>
        <begin position="304"/>
        <end position="313"/>
    </location>
</feature>
<dbReference type="Gene3D" id="3.30.1490.40">
    <property type="match status" value="1"/>
</dbReference>
<dbReference type="STRING" id="1182542.W9YKB4"/>
<dbReference type="PROSITE" id="PS50829">
    <property type="entry name" value="GYF"/>
    <property type="match status" value="1"/>
</dbReference>
<dbReference type="GO" id="GO:0005829">
    <property type="term" value="C:cytosol"/>
    <property type="evidence" value="ECO:0007669"/>
    <property type="project" value="TreeGrafter"/>
</dbReference>
<accession>W9YKB4</accession>
<feature type="region of interest" description="Disordered" evidence="1">
    <location>
        <begin position="627"/>
        <end position="746"/>
    </location>
</feature>
<proteinExistence type="predicted"/>
<dbReference type="GeneID" id="19166888"/>
<gene>
    <name evidence="3" type="ORF">A1O3_02758</name>
</gene>
<feature type="compositionally biased region" description="Polar residues" evidence="1">
    <location>
        <begin position="698"/>
        <end position="713"/>
    </location>
</feature>
<feature type="compositionally biased region" description="Low complexity" evidence="1">
    <location>
        <begin position="1217"/>
        <end position="1226"/>
    </location>
</feature>
<feature type="compositionally biased region" description="Polar residues" evidence="1">
    <location>
        <begin position="181"/>
        <end position="192"/>
    </location>
</feature>
<feature type="compositionally biased region" description="Basic and acidic residues" evidence="1">
    <location>
        <begin position="656"/>
        <end position="667"/>
    </location>
</feature>
<feature type="domain" description="GYF" evidence="2">
    <location>
        <begin position="752"/>
        <end position="807"/>
    </location>
</feature>
<feature type="compositionally biased region" description="Low complexity" evidence="1">
    <location>
        <begin position="1"/>
        <end position="16"/>
    </location>
</feature>
<feature type="compositionally biased region" description="Low complexity" evidence="1">
    <location>
        <begin position="912"/>
        <end position="928"/>
    </location>
</feature>
<dbReference type="EMBL" id="AMGY01000002">
    <property type="protein sequence ID" value="EXJ89691.1"/>
    <property type="molecule type" value="Genomic_DNA"/>
</dbReference>
<dbReference type="InterPro" id="IPR051640">
    <property type="entry name" value="GRB10-interact_GYF"/>
</dbReference>
<feature type="compositionally biased region" description="Polar residues" evidence="1">
    <location>
        <begin position="1171"/>
        <end position="1185"/>
    </location>
</feature>
<name>W9YKB4_9EURO</name>
<feature type="compositionally biased region" description="Low complexity" evidence="1">
    <location>
        <begin position="1303"/>
        <end position="1323"/>
    </location>
</feature>
<sequence>MHAPFSSTFASAAASTNGETTANRRDNAGASEWSRSRVNGTTQTFRRPSSATTSAQTHPQARESGNSNGGAYIPPHLNANNSSASLRNPPSGGNRYSKDQLLSIYQTIKQSSALDRNLEDIFHGTWDPLEGKNGNANQGARNDGKDPAPGPEVCWNYNINPEPFGLTGMTEEEKQLFSTSVNSPIKPQQMNPKDSGGVGVIGGRKASLTGYNNGTGGSRPGTRRRETSDSFMSNGPMSPAENKTFARGESNTATPPPALLRRRTDYKDEETPTTSKEDPSADEQPDAHPSFPGLRRAGTGPLSAGSNPSSASAWSAGAQPSAFGSMGSFGSFAVGSPASTESNDKRLGFGSARGSRFKDLLSKTSSEDISQSVKDKGSFGALEKLPEEDMGVAHARFRDDFKTRPGRSETNPYEEAPVRSGSAALGGAQESASTNPNIEPAGSLPFGPPSNIGTRDFGQEEPYPQAQQHGRYNPLEPMSPTNTNPYQSPHGRVEDDERDTNDSASQASGLPPFGGNRRTVFPGSDDRSQAGGAARGASGFGALSGFGGLGGPLGGTPAWSTAALGSAKPALDRGIGSAFGDPLFSPLSDLQSPGAGGLGSGFFGSAGFGSTGRVSRLGAMFPPAMQEQMRADSRTETHPAAFDSRSESAQQQSIRDAFDNTGRRQEGFARGSGQLDESPSLRTVDDAGIPSAPIQFGPTPTTNPLATPQTTGARPTGAENLQSGHGLSQSSGSNSSTQLPASQQRQMVMPDRMRWIYRDPQGNTQGPFSGLEMHDWFKAGFFTADLQVKKLEDTEYEPLAQLVRRIGNSREPFLVPQIGVPHGPPSSGQGNQWANSSLGGTGGGGATSATSGTTQPPFASSFPSFGTTLTAEQQNALERRKQEEQFLMARQKEHLAQQQMAMKHMHIQNPMQPLQHHSSAHSLQSQPSFGSITSPAGYHPSPMPAPIQPPPTGLPFGQQGAPAIGPTFGVDARGGREDELHTMMDRLTFAQRANLPFTGAPLGPPPADVGPQGVSTMLQDRARLQQQQQQSDMRGHQDAFLGPQGRNDRLEEFHQFRGQEEIQAGRLGPEEGRPQPIGAQRHLDELSTPATAQKGPVSGGHHAVVARAEHEPLSLAQQVQIAAASQQAAAEESARSKQDVFVEPPPVSISPLPAPAAQRNRQHVADALQAESRSATQTPIETPTVSIAPWAERIADHPKGPSLKEIQEAEARRAAEQEQIAAAARRAQAEQERLAQAHVSAPLPGLPSTSTWGSSASPVTAGTPPTSVWAKQTPAKAVAGAKVPAKKTLAQIQKEEESRKQRAAAAATAAANANTGSPASAAGGKRYAELASKVVPTTPTTSTSAWTTVGTGGAKAKAPPAVVATPQPASRTVSSSTNSGTKAQPIPQPSRNTTSSNSSKANEEFAKWIKGALGKGLNSNINLDSFVQDLLQLPPDIEIISDSVYASSQTLDGRRFAEEFVRRRKLADKGIVEPAANGTLPGGVDGKNGGGGWSEVAKKGPATTAREESNAAFKVVATKKKGKR</sequence>
<dbReference type="CDD" id="cd00072">
    <property type="entry name" value="GYF"/>
    <property type="match status" value="1"/>
</dbReference>
<evidence type="ECO:0000256" key="1">
    <source>
        <dbReference type="SAM" id="MobiDB-lite"/>
    </source>
</evidence>
<keyword evidence="4" id="KW-1185">Reference proteome</keyword>
<feature type="compositionally biased region" description="Polar residues" evidence="1">
    <location>
        <begin position="826"/>
        <end position="838"/>
    </location>
</feature>
<feature type="compositionally biased region" description="Polar residues" evidence="1">
    <location>
        <begin position="36"/>
        <end position="66"/>
    </location>
</feature>
<reference evidence="3 4" key="1">
    <citation type="submission" date="2013-03" db="EMBL/GenBank/DDBJ databases">
        <title>The Genome Sequence of Capronia epimyces CBS 606.96.</title>
        <authorList>
            <consortium name="The Broad Institute Genomics Platform"/>
            <person name="Cuomo C."/>
            <person name="de Hoog S."/>
            <person name="Gorbushina A."/>
            <person name="Walker B."/>
            <person name="Young S.K."/>
            <person name="Zeng Q."/>
            <person name="Gargeya S."/>
            <person name="Fitzgerald M."/>
            <person name="Haas B."/>
            <person name="Abouelleil A."/>
            <person name="Allen A.W."/>
            <person name="Alvarado L."/>
            <person name="Arachchi H.M."/>
            <person name="Berlin A.M."/>
            <person name="Chapman S.B."/>
            <person name="Gainer-Dewar J."/>
            <person name="Goldberg J."/>
            <person name="Griggs A."/>
            <person name="Gujja S."/>
            <person name="Hansen M."/>
            <person name="Howarth C."/>
            <person name="Imamovic A."/>
            <person name="Ireland A."/>
            <person name="Larimer J."/>
            <person name="McCowan C."/>
            <person name="Murphy C."/>
            <person name="Pearson M."/>
            <person name="Poon T.W."/>
            <person name="Priest M."/>
            <person name="Roberts A."/>
            <person name="Saif S."/>
            <person name="Shea T."/>
            <person name="Sisk P."/>
            <person name="Sykes S."/>
            <person name="Wortman J."/>
            <person name="Nusbaum C."/>
            <person name="Birren B."/>
        </authorList>
    </citation>
    <scope>NUCLEOTIDE SEQUENCE [LARGE SCALE GENOMIC DNA]</scope>
    <source>
        <strain evidence="3 4">CBS 606.96</strain>
    </source>
</reference>
<dbReference type="SUPFAM" id="SSF55277">
    <property type="entry name" value="GYF domain"/>
    <property type="match status" value="1"/>
</dbReference>
<feature type="compositionally biased region" description="Gly residues" evidence="1">
    <location>
        <begin position="1480"/>
        <end position="1493"/>
    </location>
</feature>
<feature type="region of interest" description="Disordered" evidence="1">
    <location>
        <begin position="1090"/>
        <end position="1268"/>
    </location>
</feature>
<protein>
    <recommendedName>
        <fullName evidence="2">GYF domain-containing protein</fullName>
    </recommendedName>
</protein>
<feature type="compositionally biased region" description="Polar residues" evidence="1">
    <location>
        <begin position="1247"/>
        <end position="1268"/>
    </location>
</feature>
<feature type="compositionally biased region" description="Polar residues" evidence="1">
    <location>
        <begin position="855"/>
        <end position="865"/>
    </location>
</feature>
<feature type="compositionally biased region" description="Polar residues" evidence="1">
    <location>
        <begin position="362"/>
        <end position="372"/>
    </location>
</feature>
<dbReference type="SMART" id="SM00444">
    <property type="entry name" value="GYF"/>
    <property type="match status" value="1"/>
</dbReference>
<evidence type="ECO:0000259" key="2">
    <source>
        <dbReference type="PROSITE" id="PS50829"/>
    </source>
</evidence>
<feature type="compositionally biased region" description="Low complexity" evidence="1">
    <location>
        <begin position="1331"/>
        <end position="1366"/>
    </location>
</feature>
<evidence type="ECO:0000313" key="4">
    <source>
        <dbReference type="Proteomes" id="UP000019478"/>
    </source>
</evidence>
<feature type="compositionally biased region" description="Polar residues" evidence="1">
    <location>
        <begin position="1367"/>
        <end position="1382"/>
    </location>
</feature>
<feature type="region of interest" description="Disordered" evidence="1">
    <location>
        <begin position="1293"/>
        <end position="1402"/>
    </location>
</feature>
<dbReference type="HOGENOM" id="CLU_001585_1_0_1"/>
<comment type="caution">
    <text evidence="3">The sequence shown here is derived from an EMBL/GenBank/DDBJ whole genome shotgun (WGS) entry which is preliminary data.</text>
</comment>
<organism evidence="3 4">
    <name type="scientific">Capronia epimyces CBS 606.96</name>
    <dbReference type="NCBI Taxonomy" id="1182542"/>
    <lineage>
        <taxon>Eukaryota</taxon>
        <taxon>Fungi</taxon>
        <taxon>Dikarya</taxon>
        <taxon>Ascomycota</taxon>
        <taxon>Pezizomycotina</taxon>
        <taxon>Eurotiomycetes</taxon>
        <taxon>Chaetothyriomycetidae</taxon>
        <taxon>Chaetothyriales</taxon>
        <taxon>Herpotrichiellaceae</taxon>
        <taxon>Capronia</taxon>
    </lineage>
</organism>
<feature type="compositionally biased region" description="Polar residues" evidence="1">
    <location>
        <begin position="1389"/>
        <end position="1400"/>
    </location>
</feature>
<feature type="compositionally biased region" description="Pro residues" evidence="1">
    <location>
        <begin position="1143"/>
        <end position="1154"/>
    </location>
</feature>
<dbReference type="PANTHER" id="PTHR14445">
    <property type="entry name" value="GRB10 INTERACTING GYF PROTEIN"/>
    <property type="match status" value="1"/>
</dbReference>
<feature type="compositionally biased region" description="Low complexity" evidence="1">
    <location>
        <begin position="721"/>
        <end position="739"/>
    </location>
</feature>
<feature type="region of interest" description="Disordered" evidence="1">
    <location>
        <begin position="181"/>
        <end position="534"/>
    </location>
</feature>
<dbReference type="RefSeq" id="XP_007731088.1">
    <property type="nucleotide sequence ID" value="XM_007732898.1"/>
</dbReference>
<dbReference type="InterPro" id="IPR035445">
    <property type="entry name" value="GYF-like_dom_sf"/>
</dbReference>
<feature type="compositionally biased region" description="Basic and acidic residues" evidence="1">
    <location>
        <begin position="1205"/>
        <end position="1216"/>
    </location>
</feature>
<feature type="region of interest" description="Disordered" evidence="1">
    <location>
        <begin position="129"/>
        <end position="149"/>
    </location>
</feature>
<feature type="region of interest" description="Disordered" evidence="1">
    <location>
        <begin position="911"/>
        <end position="972"/>
    </location>
</feature>
<feature type="compositionally biased region" description="Basic and acidic residues" evidence="1">
    <location>
        <begin position="262"/>
        <end position="279"/>
    </location>
</feature>
<dbReference type="Pfam" id="PF02213">
    <property type="entry name" value="GYF"/>
    <property type="match status" value="1"/>
</dbReference>
<dbReference type="eggNOG" id="KOG1862">
    <property type="taxonomic scope" value="Eukaryota"/>
</dbReference>
<feature type="compositionally biased region" description="Low complexity" evidence="1">
    <location>
        <begin position="74"/>
        <end position="91"/>
    </location>
</feature>
<feature type="region of interest" description="Disordered" evidence="1">
    <location>
        <begin position="1474"/>
        <end position="1524"/>
    </location>
</feature>
<feature type="compositionally biased region" description="Basic and acidic residues" evidence="1">
    <location>
        <begin position="396"/>
        <end position="407"/>
    </location>
</feature>
<dbReference type="Proteomes" id="UP000019478">
    <property type="component" value="Unassembled WGS sequence"/>
</dbReference>
<feature type="compositionally biased region" description="Pro residues" evidence="1">
    <location>
        <begin position="941"/>
        <end position="953"/>
    </location>
</feature>
<evidence type="ECO:0000313" key="3">
    <source>
        <dbReference type="EMBL" id="EXJ89691.1"/>
    </source>
</evidence>
<dbReference type="PANTHER" id="PTHR14445:SF36">
    <property type="entry name" value="FI03272P-RELATED"/>
    <property type="match status" value="1"/>
</dbReference>
<feature type="compositionally biased region" description="Low complexity" evidence="1">
    <location>
        <begin position="321"/>
        <end position="336"/>
    </location>
</feature>
<feature type="region of interest" description="Disordered" evidence="1">
    <location>
        <begin position="1"/>
        <end position="97"/>
    </location>
</feature>
<feature type="region of interest" description="Disordered" evidence="1">
    <location>
        <begin position="816"/>
        <end position="865"/>
    </location>
</feature>
<feature type="compositionally biased region" description="Low complexity" evidence="1">
    <location>
        <begin position="1116"/>
        <end position="1131"/>
    </location>
</feature>
<dbReference type="InterPro" id="IPR003169">
    <property type="entry name" value="GYF"/>
</dbReference>